<dbReference type="Pfam" id="PF07859">
    <property type="entry name" value="Abhydrolase_3"/>
    <property type="match status" value="1"/>
</dbReference>
<reference evidence="3" key="1">
    <citation type="submission" date="2022-08" db="EMBL/GenBank/DDBJ databases">
        <authorList>
            <person name="Gutierrez-Valencia J."/>
        </authorList>
    </citation>
    <scope>NUCLEOTIDE SEQUENCE</scope>
</reference>
<dbReference type="Proteomes" id="UP001154282">
    <property type="component" value="Unassembled WGS sequence"/>
</dbReference>
<comment type="similarity">
    <text evidence="1">Belongs to the 'GDXG' lipolytic enzyme family.</text>
</comment>
<dbReference type="SUPFAM" id="SSF53474">
    <property type="entry name" value="alpha/beta-Hydrolases"/>
    <property type="match status" value="1"/>
</dbReference>
<dbReference type="PANTHER" id="PTHR23024">
    <property type="entry name" value="ARYLACETAMIDE DEACETYLASE"/>
    <property type="match status" value="1"/>
</dbReference>
<organism evidence="3 4">
    <name type="scientific">Linum tenue</name>
    <dbReference type="NCBI Taxonomy" id="586396"/>
    <lineage>
        <taxon>Eukaryota</taxon>
        <taxon>Viridiplantae</taxon>
        <taxon>Streptophyta</taxon>
        <taxon>Embryophyta</taxon>
        <taxon>Tracheophyta</taxon>
        <taxon>Spermatophyta</taxon>
        <taxon>Magnoliopsida</taxon>
        <taxon>eudicotyledons</taxon>
        <taxon>Gunneridae</taxon>
        <taxon>Pentapetalae</taxon>
        <taxon>rosids</taxon>
        <taxon>fabids</taxon>
        <taxon>Malpighiales</taxon>
        <taxon>Linaceae</taxon>
        <taxon>Linum</taxon>
    </lineage>
</organism>
<dbReference type="InterPro" id="IPR050466">
    <property type="entry name" value="Carboxylest/Gibb_receptor"/>
</dbReference>
<name>A0AAV0RHS8_9ROSI</name>
<evidence type="ECO:0000259" key="2">
    <source>
        <dbReference type="Pfam" id="PF07859"/>
    </source>
</evidence>
<dbReference type="AlphaFoldDB" id="A0AAV0RHS8"/>
<dbReference type="InterPro" id="IPR029058">
    <property type="entry name" value="AB_hydrolase_fold"/>
</dbReference>
<sequence length="336" mass="37253">MSSLSATPSISMKARLLFSLHSLGFDLARFLRRRESGINRTIMKLFDLKSPPCSSQINGAASSLDVMVDPSRNLWLRLYRPWTSAATPLPVIIYFHGGGFCTMGADSRFYDIFCRSLASETPAVVVSVNYRLAPEHRCPSQYEDGFDAVKFLDAVINLDGVDLGRCFLAGDSAGGNLAHHVAVRAAESEAALKRVKITGLISIQPFFGGEERTESEMRMVGVPVINMEATDWAWRSFLPEGSDRNHPAANVLRLDVSKVVGFPAATMVVVGGFDPLQDRQRSYHEWLVESGKEGVELLEYPNAVHAFYLMPDLPETPMLLADIRDFIQRHAARPFN</sequence>
<accession>A0AAV0RHS8</accession>
<dbReference type="EMBL" id="CAMGYJ010000010">
    <property type="protein sequence ID" value="CAI0556042.1"/>
    <property type="molecule type" value="Genomic_DNA"/>
</dbReference>
<evidence type="ECO:0000256" key="1">
    <source>
        <dbReference type="ARBA" id="ARBA00010515"/>
    </source>
</evidence>
<evidence type="ECO:0000313" key="4">
    <source>
        <dbReference type="Proteomes" id="UP001154282"/>
    </source>
</evidence>
<keyword evidence="4" id="KW-1185">Reference proteome</keyword>
<dbReference type="InterPro" id="IPR013094">
    <property type="entry name" value="AB_hydrolase_3"/>
</dbReference>
<proteinExistence type="inferred from homology"/>
<dbReference type="GO" id="GO:0009860">
    <property type="term" value="P:pollen tube growth"/>
    <property type="evidence" value="ECO:0007669"/>
    <property type="project" value="TreeGrafter"/>
</dbReference>
<evidence type="ECO:0000313" key="3">
    <source>
        <dbReference type="EMBL" id="CAI0556042.1"/>
    </source>
</evidence>
<dbReference type="GO" id="GO:0052689">
    <property type="term" value="F:carboxylic ester hydrolase activity"/>
    <property type="evidence" value="ECO:0007669"/>
    <property type="project" value="TreeGrafter"/>
</dbReference>
<comment type="caution">
    <text evidence="3">The sequence shown here is derived from an EMBL/GenBank/DDBJ whole genome shotgun (WGS) entry which is preliminary data.</text>
</comment>
<dbReference type="PANTHER" id="PTHR23024:SF24">
    <property type="entry name" value="ALPHA_BETA HYDROLASE FOLD-3 DOMAIN-CONTAINING PROTEIN"/>
    <property type="match status" value="1"/>
</dbReference>
<dbReference type="Gene3D" id="3.40.50.1820">
    <property type="entry name" value="alpha/beta hydrolase"/>
    <property type="match status" value="1"/>
</dbReference>
<protein>
    <recommendedName>
        <fullName evidence="2">Alpha/beta hydrolase fold-3 domain-containing protein</fullName>
    </recommendedName>
</protein>
<feature type="domain" description="Alpha/beta hydrolase fold-3" evidence="2">
    <location>
        <begin position="92"/>
        <end position="308"/>
    </location>
</feature>
<gene>
    <name evidence="3" type="ORF">LITE_LOCUS47816</name>
</gene>